<evidence type="ECO:0000313" key="11">
    <source>
        <dbReference type="EMBL" id="MCE7507859.1"/>
    </source>
</evidence>
<keyword evidence="10" id="KW-0997">Cell inner membrane</keyword>
<protein>
    <recommendedName>
        <fullName evidence="10">Ion-translocating oxidoreductase complex subunit D</fullName>
        <ecNumber evidence="10">7.-.-.-</ecNumber>
    </recommendedName>
    <alternativeName>
        <fullName evidence="10">Rnf electron transport complex subunit D</fullName>
    </alternativeName>
</protein>
<feature type="transmembrane region" description="Helical" evidence="10">
    <location>
        <begin position="69"/>
        <end position="89"/>
    </location>
</feature>
<feature type="transmembrane region" description="Helical" evidence="10">
    <location>
        <begin position="24"/>
        <end position="57"/>
    </location>
</feature>
<keyword evidence="7 10" id="KW-0249">Electron transport</keyword>
<sequence>MALINASSPHTRGPVDTGMVMRQVIYATLPGLAILTLLFGIGTLLNVVWAILVAVLCEAAMLRARGRPIALYLRDGSAVVTAVLLALALPPTAPWWLTFIGVAFAIVVAKQLYGGLGMNPFNPAMVGYVLLLISFPVAMTNWVGGAPYRTPDVLESVFQFLGHGALDGLSGATPLDTFRTFAGNADALDRMIVLHGRWAGLGWEWVNLAFLLGGLYLLFRRVIGWHIPLAFLAGLALPALIAWQIDPLRYADPLFHLFSGGTMLGAFFIATDPVSAATSSRGRLIYGALIGILIWVIRTYGGYPDAVAFSVLLLNLAAPFIDYYTRPRTYGHERAKRGAGS</sequence>
<gene>
    <name evidence="11" type="primary">rsxD</name>
    <name evidence="10" type="synonym">rnfD</name>
    <name evidence="11" type="ORF">LZG35_04370</name>
</gene>
<keyword evidence="3 10" id="KW-0285">Flavoprotein</keyword>
<feature type="transmembrane region" description="Helical" evidence="10">
    <location>
        <begin position="226"/>
        <end position="245"/>
    </location>
</feature>
<evidence type="ECO:0000256" key="8">
    <source>
        <dbReference type="ARBA" id="ARBA00022989"/>
    </source>
</evidence>
<keyword evidence="10" id="KW-1003">Cell membrane</keyword>
<dbReference type="GO" id="GO:0022900">
    <property type="term" value="P:electron transport chain"/>
    <property type="evidence" value="ECO:0007669"/>
    <property type="project" value="UniProtKB-UniRule"/>
</dbReference>
<evidence type="ECO:0000256" key="2">
    <source>
        <dbReference type="ARBA" id="ARBA00022553"/>
    </source>
</evidence>
<reference evidence="11" key="1">
    <citation type="submission" date="2022-01" db="EMBL/GenBank/DDBJ databases">
        <authorList>
            <person name="Karlyshev A.V."/>
            <person name="Jaspars M."/>
        </authorList>
    </citation>
    <scope>NUCLEOTIDE SEQUENCE</scope>
    <source>
        <strain evidence="11">AGSA3-2</strain>
    </source>
</reference>
<feature type="transmembrane region" description="Helical" evidence="10">
    <location>
        <begin position="198"/>
        <end position="219"/>
    </location>
</feature>
<keyword evidence="4 10" id="KW-0288">FMN</keyword>
<accession>A0A9Q3W3K5</accession>
<dbReference type="EC" id="7.-.-.-" evidence="10"/>
<evidence type="ECO:0000256" key="10">
    <source>
        <dbReference type="HAMAP-Rule" id="MF_00462"/>
    </source>
</evidence>
<evidence type="ECO:0000313" key="12">
    <source>
        <dbReference type="Proteomes" id="UP001107961"/>
    </source>
</evidence>
<keyword evidence="8 10" id="KW-1133">Transmembrane helix</keyword>
<evidence type="ECO:0000256" key="1">
    <source>
        <dbReference type="ARBA" id="ARBA00022448"/>
    </source>
</evidence>
<dbReference type="InterPro" id="IPR011303">
    <property type="entry name" value="RnfD_bac"/>
</dbReference>
<feature type="transmembrane region" description="Helical" evidence="10">
    <location>
        <begin position="307"/>
        <end position="325"/>
    </location>
</feature>
<evidence type="ECO:0000256" key="5">
    <source>
        <dbReference type="ARBA" id="ARBA00022692"/>
    </source>
</evidence>
<dbReference type="PANTHER" id="PTHR30578:SF0">
    <property type="entry name" value="ION-TRANSLOCATING OXIDOREDUCTASE COMPLEX SUBUNIT D"/>
    <property type="match status" value="1"/>
</dbReference>
<name>A0A9Q3W3K5_9GAMM</name>
<dbReference type="NCBIfam" id="NF002011">
    <property type="entry name" value="PRK00816.1"/>
    <property type="match status" value="1"/>
</dbReference>
<comment type="function">
    <text evidence="10">Part of a membrane-bound complex that couples electron transfer with translocation of ions across the membrane.</text>
</comment>
<evidence type="ECO:0000256" key="9">
    <source>
        <dbReference type="ARBA" id="ARBA00023136"/>
    </source>
</evidence>
<dbReference type="HAMAP" id="MF_00462">
    <property type="entry name" value="RsxD_RnfD"/>
    <property type="match status" value="1"/>
</dbReference>
<keyword evidence="12" id="KW-1185">Reference proteome</keyword>
<feature type="modified residue" description="FMN phosphoryl threonine" evidence="10">
    <location>
        <position position="173"/>
    </location>
</feature>
<dbReference type="EMBL" id="JAJVKT010000004">
    <property type="protein sequence ID" value="MCE7507859.1"/>
    <property type="molecule type" value="Genomic_DNA"/>
</dbReference>
<comment type="subcellular location">
    <subcellularLocation>
        <location evidence="10">Cell inner membrane</location>
        <topology evidence="10">Multi-pass membrane protein</topology>
    </subcellularLocation>
</comment>
<organism evidence="11 12">
    <name type="scientific">Alloalcanivorax xenomutans</name>
    <dbReference type="NCBI Taxonomy" id="1094342"/>
    <lineage>
        <taxon>Bacteria</taxon>
        <taxon>Pseudomonadati</taxon>
        <taxon>Pseudomonadota</taxon>
        <taxon>Gammaproteobacteria</taxon>
        <taxon>Oceanospirillales</taxon>
        <taxon>Alcanivoracaceae</taxon>
        <taxon>Alloalcanivorax</taxon>
    </lineage>
</organism>
<dbReference type="GO" id="GO:0005886">
    <property type="term" value="C:plasma membrane"/>
    <property type="evidence" value="ECO:0007669"/>
    <property type="project" value="UniProtKB-SubCell"/>
</dbReference>
<dbReference type="NCBIfam" id="TIGR01946">
    <property type="entry name" value="rnfD"/>
    <property type="match status" value="1"/>
</dbReference>
<proteinExistence type="inferred from homology"/>
<keyword evidence="9 10" id="KW-0472">Membrane</keyword>
<comment type="caution">
    <text evidence="11">The sequence shown here is derived from an EMBL/GenBank/DDBJ whole genome shotgun (WGS) entry which is preliminary data.</text>
</comment>
<comment type="subunit">
    <text evidence="10">The complex is composed of six subunits: RnfA, RnfB, RnfC, RnfD, RnfE and RnfG.</text>
</comment>
<keyword evidence="2 10" id="KW-0597">Phosphoprotein</keyword>
<dbReference type="PANTHER" id="PTHR30578">
    <property type="entry name" value="ELECTRON TRANSPORT COMPLEX PROTEIN RNFD"/>
    <property type="match status" value="1"/>
</dbReference>
<evidence type="ECO:0000256" key="7">
    <source>
        <dbReference type="ARBA" id="ARBA00022982"/>
    </source>
</evidence>
<dbReference type="Pfam" id="PF03116">
    <property type="entry name" value="NQR2_RnfD_RnfE"/>
    <property type="match status" value="1"/>
</dbReference>
<dbReference type="InterPro" id="IPR004338">
    <property type="entry name" value="NqrB/RnfD"/>
</dbReference>
<dbReference type="GeneID" id="94687370"/>
<keyword evidence="6 10" id="KW-1278">Translocase</keyword>
<feature type="transmembrane region" description="Helical" evidence="10">
    <location>
        <begin position="95"/>
        <end position="113"/>
    </location>
</feature>
<keyword evidence="5 10" id="KW-0812">Transmembrane</keyword>
<evidence type="ECO:0000256" key="6">
    <source>
        <dbReference type="ARBA" id="ARBA00022967"/>
    </source>
</evidence>
<evidence type="ECO:0000256" key="3">
    <source>
        <dbReference type="ARBA" id="ARBA00022630"/>
    </source>
</evidence>
<feature type="transmembrane region" description="Helical" evidence="10">
    <location>
        <begin position="125"/>
        <end position="144"/>
    </location>
</feature>
<comment type="similarity">
    <text evidence="10">Belongs to the NqrB/RnfD family.</text>
</comment>
<feature type="transmembrane region" description="Helical" evidence="10">
    <location>
        <begin position="284"/>
        <end position="301"/>
    </location>
</feature>
<dbReference type="AlphaFoldDB" id="A0A9Q3W3K5"/>
<comment type="cofactor">
    <cofactor evidence="10">
        <name>FMN</name>
        <dbReference type="ChEBI" id="CHEBI:58210"/>
    </cofactor>
</comment>
<dbReference type="Proteomes" id="UP001107961">
    <property type="component" value="Unassembled WGS sequence"/>
</dbReference>
<feature type="transmembrane region" description="Helical" evidence="10">
    <location>
        <begin position="257"/>
        <end position="277"/>
    </location>
</feature>
<keyword evidence="1 10" id="KW-0813">Transport</keyword>
<dbReference type="RefSeq" id="WP_022996452.1">
    <property type="nucleotide sequence ID" value="NZ_CP012331.1"/>
</dbReference>
<dbReference type="KEGG" id="axe:P40_13750"/>
<dbReference type="GO" id="GO:0055085">
    <property type="term" value="P:transmembrane transport"/>
    <property type="evidence" value="ECO:0007669"/>
    <property type="project" value="InterPro"/>
</dbReference>
<evidence type="ECO:0000256" key="4">
    <source>
        <dbReference type="ARBA" id="ARBA00022643"/>
    </source>
</evidence>